<dbReference type="AlphaFoldDB" id="A0A265E7E2"/>
<comment type="caution">
    <text evidence="1">The sequence shown here is derived from an EMBL/GenBank/DDBJ whole genome shotgun (WGS) entry which is preliminary data.</text>
</comment>
<dbReference type="Proteomes" id="UP000216682">
    <property type="component" value="Unassembled WGS sequence"/>
</dbReference>
<accession>A0A265E7E2</accession>
<dbReference type="InterPro" id="IPR014060">
    <property type="entry name" value="PglZ"/>
</dbReference>
<dbReference type="InterPro" id="IPR017850">
    <property type="entry name" value="Alkaline_phosphatase_core_sf"/>
</dbReference>
<gene>
    <name evidence="1" type="ORF">CFN03_06120</name>
</gene>
<sequence length="850" mass="99971">MELKEIVQTLKQTYSNPLNDHQKRRIVFWLDKDQEFLDVIEEIEIPDVTLHRLTEKNSFQTKYMLEEEDTDTNYLIYTTEELLTEDNWLIDTYLYSQSFYADKVSIIMRDIGIDTSLRAVVKKYKKFFGSKERVRKLKAFGITQFTEETFEVALMSVLCNVKTPNFEDVLKAVLMDIVDEEENKLIIEIEKFFDIKAFWKYVSKYYGFEQSDPSLKKLMTHLMVTTLSHSIKEEHLINVKDYIAQSNRTNSLVFIDRWMHHKDDSASYDALVRQIEKDINLSDIVQQMNIDEFKKDDVFPYFDQAIIQYIYNGLKSQHEDYEEYKSLIRLRRAKHFYPEYQYFYEALYNTVEMYAFKKEYPMGVPKQSMKDMHKSYIDNYYIMDSLYRRFYNAFDQAEQDDRLNELQQMIEYLYTNWFMNELNTNWSSSIQEEIKGEWAIDGVVKQQDFYQNFVSSKVRNGDRVFVIISDALRYDIGVEVAEYLNAETMGSSQIESMLSVLPSVTKLGMASLLPHRTLKFDSNQNVIVDGKASQGTTERKKILQDAVKESTAISFKELDTVSKNDRRQYFKGKKVNYIYHNSIDATGDHASTERNTFNAVDKAIEEIYRIVKIISDELSGTNIYITADHGFIYQRNPLEESDKIEKVDFTINEMKRRYILSDDQETVDGLLRIPLKGIIANEQECYVPKSTIRFKMKGQGVNFVHGGASLQEVVVPLITFKNARKGQARSRETQQVDIKLTNTARKLTNSIFQLNFFQTEKVEGKRTPRTANIFMVDEQEQKISNEEVVIADKMTDKPEERMFKLRFVLKTQDYDKNKTYYLIVKDMNTGVVLERIPFTISLGISNEFDF</sequence>
<protein>
    <submittedName>
        <fullName evidence="1">TIGR02687 family protein</fullName>
    </submittedName>
</protein>
<evidence type="ECO:0000313" key="1">
    <source>
        <dbReference type="EMBL" id="OZT77512.1"/>
    </source>
</evidence>
<dbReference type="RefSeq" id="WP_094906238.1">
    <property type="nucleotide sequence ID" value="NZ_NPEZ01000002.1"/>
</dbReference>
<dbReference type="EMBL" id="NPEZ01000002">
    <property type="protein sequence ID" value="OZT77512.1"/>
    <property type="molecule type" value="Genomic_DNA"/>
</dbReference>
<organism evidence="1 2">
    <name type="scientific">Salinicoccus roseus</name>
    <dbReference type="NCBI Taxonomy" id="45670"/>
    <lineage>
        <taxon>Bacteria</taxon>
        <taxon>Bacillati</taxon>
        <taxon>Bacillota</taxon>
        <taxon>Bacilli</taxon>
        <taxon>Bacillales</taxon>
        <taxon>Staphylococcaceae</taxon>
        <taxon>Salinicoccus</taxon>
    </lineage>
</organism>
<dbReference type="Pfam" id="PF08665">
    <property type="entry name" value="PglZ"/>
    <property type="match status" value="1"/>
</dbReference>
<dbReference type="SUPFAM" id="SSF53649">
    <property type="entry name" value="Alkaline phosphatase-like"/>
    <property type="match status" value="1"/>
</dbReference>
<evidence type="ECO:0000313" key="2">
    <source>
        <dbReference type="Proteomes" id="UP000216682"/>
    </source>
</evidence>
<reference evidence="1 2" key="1">
    <citation type="submission" date="2017-07" db="EMBL/GenBank/DDBJ databases">
        <title>Shotgun whole genome sequences of three halophilic bacterial isolates.</title>
        <authorList>
            <person name="Pozzo T."/>
            <person name="Higdon S.M."/>
            <person name="Quillaguaman J."/>
        </authorList>
    </citation>
    <scope>NUCLEOTIDE SEQUENCE [LARGE SCALE GENOMIC DNA]</scope>
    <source>
        <strain evidence="1 2">BU-1</strain>
    </source>
</reference>
<name>A0A265E7E2_9STAP</name>
<dbReference type="NCBIfam" id="TIGR02687">
    <property type="entry name" value="BREX-1 system phosphatase PglZ type A"/>
    <property type="match status" value="1"/>
</dbReference>
<proteinExistence type="predicted"/>